<dbReference type="PANTHER" id="PTHR36933:SF1">
    <property type="entry name" value="SLL0788 PROTEIN"/>
    <property type="match status" value="1"/>
</dbReference>
<gene>
    <name evidence="3" type="ORF">GCM10023351_28610</name>
</gene>
<protein>
    <submittedName>
        <fullName evidence="3">DUF305 domain-containing protein</fullName>
    </submittedName>
</protein>
<evidence type="ECO:0000256" key="1">
    <source>
        <dbReference type="SAM" id="Phobius"/>
    </source>
</evidence>
<evidence type="ECO:0000313" key="4">
    <source>
        <dbReference type="Proteomes" id="UP001501645"/>
    </source>
</evidence>
<dbReference type="InterPro" id="IPR012347">
    <property type="entry name" value="Ferritin-like"/>
</dbReference>
<accession>A0ABP9AIJ5</accession>
<sequence>MSDPVERPGRPGIPWLLAVVAIVLVGALAFAIGRFSTFGLLSEATGATAGPNAADAGFARDMQVHHSQAVEMAMIEYRSTADEELRVLAYDIATAQAGQRGEMYGWLVGWGLPQSGDPLMSWMSGTGHDHGAGAEATTAELEAAMGMADDDEMARLQEASGTTQDCLFLDLMIRHHAGAIEMTDAVVELGSDPRVIDTARHMGQNQTAEIAAMQDIQERLGCSA</sequence>
<dbReference type="EMBL" id="BAABKO010000005">
    <property type="protein sequence ID" value="GAA4781707.1"/>
    <property type="molecule type" value="Genomic_DNA"/>
</dbReference>
<keyword evidence="1" id="KW-0812">Transmembrane</keyword>
<dbReference type="PANTHER" id="PTHR36933">
    <property type="entry name" value="SLL0788 PROTEIN"/>
    <property type="match status" value="1"/>
</dbReference>
<evidence type="ECO:0000259" key="2">
    <source>
        <dbReference type="Pfam" id="PF03713"/>
    </source>
</evidence>
<feature type="transmembrane region" description="Helical" evidence="1">
    <location>
        <begin position="12"/>
        <end position="32"/>
    </location>
</feature>
<evidence type="ECO:0000313" key="3">
    <source>
        <dbReference type="EMBL" id="GAA4781707.1"/>
    </source>
</evidence>
<dbReference type="InterPro" id="IPR005183">
    <property type="entry name" value="DUF305_CopM-like"/>
</dbReference>
<keyword evidence="1" id="KW-1133">Transmembrane helix</keyword>
<dbReference type="Pfam" id="PF03713">
    <property type="entry name" value="DUF305"/>
    <property type="match status" value="1"/>
</dbReference>
<organism evidence="3 4">
    <name type="scientific">Microbacterium gilvum</name>
    <dbReference type="NCBI Taxonomy" id="1336204"/>
    <lineage>
        <taxon>Bacteria</taxon>
        <taxon>Bacillati</taxon>
        <taxon>Actinomycetota</taxon>
        <taxon>Actinomycetes</taxon>
        <taxon>Micrococcales</taxon>
        <taxon>Microbacteriaceae</taxon>
        <taxon>Microbacterium</taxon>
    </lineage>
</organism>
<keyword evidence="1" id="KW-0472">Membrane</keyword>
<proteinExistence type="predicted"/>
<dbReference type="Proteomes" id="UP001501645">
    <property type="component" value="Unassembled WGS sequence"/>
</dbReference>
<dbReference type="RefSeq" id="WP_345440516.1">
    <property type="nucleotide sequence ID" value="NZ_BAABKO010000005.1"/>
</dbReference>
<dbReference type="Gene3D" id="1.20.1260.10">
    <property type="match status" value="1"/>
</dbReference>
<reference evidence="4" key="1">
    <citation type="journal article" date="2019" name="Int. J. Syst. Evol. Microbiol.">
        <title>The Global Catalogue of Microorganisms (GCM) 10K type strain sequencing project: providing services to taxonomists for standard genome sequencing and annotation.</title>
        <authorList>
            <consortium name="The Broad Institute Genomics Platform"/>
            <consortium name="The Broad Institute Genome Sequencing Center for Infectious Disease"/>
            <person name="Wu L."/>
            <person name="Ma J."/>
        </authorList>
    </citation>
    <scope>NUCLEOTIDE SEQUENCE [LARGE SCALE GENOMIC DNA]</scope>
    <source>
        <strain evidence="4">JCM 18537</strain>
    </source>
</reference>
<comment type="caution">
    <text evidence="3">The sequence shown here is derived from an EMBL/GenBank/DDBJ whole genome shotgun (WGS) entry which is preliminary data.</text>
</comment>
<keyword evidence="4" id="KW-1185">Reference proteome</keyword>
<feature type="domain" description="DUF305" evidence="2">
    <location>
        <begin position="55"/>
        <end position="216"/>
    </location>
</feature>
<name>A0ABP9AIJ5_9MICO</name>